<dbReference type="AlphaFoldDB" id="A0A0D3FTQ1"/>
<organism evidence="3">
    <name type="scientific">Oryza barthii</name>
    <dbReference type="NCBI Taxonomy" id="65489"/>
    <lineage>
        <taxon>Eukaryota</taxon>
        <taxon>Viridiplantae</taxon>
        <taxon>Streptophyta</taxon>
        <taxon>Embryophyta</taxon>
        <taxon>Tracheophyta</taxon>
        <taxon>Spermatophyta</taxon>
        <taxon>Magnoliopsida</taxon>
        <taxon>Liliopsida</taxon>
        <taxon>Poales</taxon>
        <taxon>Poaceae</taxon>
        <taxon>BOP clade</taxon>
        <taxon>Oryzoideae</taxon>
        <taxon>Oryzeae</taxon>
        <taxon>Oryzinae</taxon>
        <taxon>Oryza</taxon>
    </lineage>
</organism>
<comment type="similarity">
    <text evidence="1">Belongs to the FPF1 family.</text>
</comment>
<dbReference type="Proteomes" id="UP000026960">
    <property type="component" value="Chromosome 4"/>
</dbReference>
<dbReference type="HOGENOM" id="CLU_1725094_0_0_1"/>
<protein>
    <submittedName>
        <fullName evidence="3">Uncharacterized protein</fullName>
    </submittedName>
</protein>
<proteinExistence type="inferred from homology"/>
<dbReference type="STRING" id="65489.A0A0D3FTQ1"/>
<feature type="region of interest" description="Disordered" evidence="2">
    <location>
        <begin position="73"/>
        <end position="112"/>
    </location>
</feature>
<dbReference type="PaxDb" id="65489-OBART04G06200.1"/>
<evidence type="ECO:0000313" key="3">
    <source>
        <dbReference type="EnsemblPlants" id="OBART04G06200.1"/>
    </source>
</evidence>
<feature type="compositionally biased region" description="Low complexity" evidence="2">
    <location>
        <begin position="73"/>
        <end position="107"/>
    </location>
</feature>
<keyword evidence="4" id="KW-1185">Reference proteome</keyword>
<reference evidence="3" key="2">
    <citation type="submission" date="2015-03" db="UniProtKB">
        <authorList>
            <consortium name="EnsemblPlants"/>
        </authorList>
    </citation>
    <scope>IDENTIFICATION</scope>
</reference>
<evidence type="ECO:0000256" key="2">
    <source>
        <dbReference type="SAM" id="MobiDB-lite"/>
    </source>
</evidence>
<dbReference type="InterPro" id="IPR039274">
    <property type="entry name" value="FPF1"/>
</dbReference>
<name>A0A0D3FTQ1_9ORYZ</name>
<evidence type="ECO:0000256" key="1">
    <source>
        <dbReference type="ARBA" id="ARBA00008013"/>
    </source>
</evidence>
<dbReference type="GO" id="GO:0009909">
    <property type="term" value="P:regulation of flower development"/>
    <property type="evidence" value="ECO:0007669"/>
    <property type="project" value="InterPro"/>
</dbReference>
<dbReference type="Gramene" id="OBART04G06200.1">
    <property type="protein sequence ID" value="OBART04G06200.1"/>
    <property type="gene ID" value="OBART04G06200"/>
</dbReference>
<sequence length="152" mass="16308">MAGVWVFEDGMVRRADSEAPSRGRGVGGGGGGGKVLVHVPSSEVVTSYEVLERRELGWERYLNDPCLLQFTSAPPSTSSPCPATSPASSSSTCTTSSSRPATSSRSVTPPPLLPRHDRIDVYALIIIDMTFLDSGLRPDTPPWRLQSYVCIV</sequence>
<accession>A0A0D3FTQ1</accession>
<evidence type="ECO:0000313" key="4">
    <source>
        <dbReference type="Proteomes" id="UP000026960"/>
    </source>
</evidence>
<dbReference type="PANTHER" id="PTHR33433">
    <property type="entry name" value="FLOWERING-PROMOTING FACTOR 1-LIKE PROTEIN 1"/>
    <property type="match status" value="1"/>
</dbReference>
<dbReference type="EnsemblPlants" id="OBART04G06200.1">
    <property type="protein sequence ID" value="OBART04G06200.1"/>
    <property type="gene ID" value="OBART04G06200"/>
</dbReference>
<reference evidence="3" key="1">
    <citation type="journal article" date="2009" name="Rice">
        <title>De Novo Next Generation Sequencing of Plant Genomes.</title>
        <authorList>
            <person name="Rounsley S."/>
            <person name="Marri P.R."/>
            <person name="Yu Y."/>
            <person name="He R."/>
            <person name="Sisneros N."/>
            <person name="Goicoechea J.L."/>
            <person name="Lee S.J."/>
            <person name="Angelova A."/>
            <person name="Kudrna D."/>
            <person name="Luo M."/>
            <person name="Affourtit J."/>
            <person name="Desany B."/>
            <person name="Knight J."/>
            <person name="Niazi F."/>
            <person name="Egholm M."/>
            <person name="Wing R.A."/>
        </authorList>
    </citation>
    <scope>NUCLEOTIDE SEQUENCE [LARGE SCALE GENOMIC DNA]</scope>
    <source>
        <strain evidence="3">cv. IRGC 105608</strain>
    </source>
</reference>